<evidence type="ECO:0000313" key="1">
    <source>
        <dbReference type="EMBL" id="EGT54001.1"/>
    </source>
</evidence>
<keyword evidence="2" id="KW-1185">Reference proteome</keyword>
<dbReference type="Proteomes" id="UP000008068">
    <property type="component" value="Unassembled WGS sequence"/>
</dbReference>
<name>G0N6S0_CAEBE</name>
<organism evidence="2">
    <name type="scientific">Caenorhabditis brenneri</name>
    <name type="common">Nematode worm</name>
    <dbReference type="NCBI Taxonomy" id="135651"/>
    <lineage>
        <taxon>Eukaryota</taxon>
        <taxon>Metazoa</taxon>
        <taxon>Ecdysozoa</taxon>
        <taxon>Nematoda</taxon>
        <taxon>Chromadorea</taxon>
        <taxon>Rhabditida</taxon>
        <taxon>Rhabditina</taxon>
        <taxon>Rhabditomorpha</taxon>
        <taxon>Rhabditoidea</taxon>
        <taxon>Rhabditidae</taxon>
        <taxon>Peloderinae</taxon>
        <taxon>Caenorhabditis</taxon>
    </lineage>
</organism>
<protein>
    <submittedName>
        <fullName evidence="1">Uncharacterized protein</fullName>
    </submittedName>
</protein>
<dbReference type="HOGENOM" id="CLU_1950690_0_0_1"/>
<dbReference type="AlphaFoldDB" id="G0N6S0"/>
<dbReference type="OrthoDB" id="5856755at2759"/>
<dbReference type="EMBL" id="GL379845">
    <property type="protein sequence ID" value="EGT54001.1"/>
    <property type="molecule type" value="Genomic_DNA"/>
</dbReference>
<evidence type="ECO:0000313" key="2">
    <source>
        <dbReference type="Proteomes" id="UP000008068"/>
    </source>
</evidence>
<dbReference type="InParanoid" id="G0N6S0"/>
<dbReference type="eggNOG" id="KOG3815">
    <property type="taxonomic scope" value="Eukaryota"/>
</dbReference>
<accession>G0N6S0</accession>
<reference evidence="2" key="1">
    <citation type="submission" date="2011-07" db="EMBL/GenBank/DDBJ databases">
        <authorList>
            <consortium name="Caenorhabditis brenneri Sequencing and Analysis Consortium"/>
            <person name="Wilson R.K."/>
        </authorList>
    </citation>
    <scope>NUCLEOTIDE SEQUENCE [LARGE SCALE GENOMIC DNA]</scope>
    <source>
        <strain evidence="2">PB2801</strain>
    </source>
</reference>
<proteinExistence type="predicted"/>
<gene>
    <name evidence="1" type="ORF">CAEBREN_18499</name>
</gene>
<dbReference type="STRING" id="135651.G0N6S0"/>
<sequence length="129" mass="13602">MAPPQLSPFKPVLPSQPLVNNLSTEQSISSLILHQTVLQQQQQNSLQDLLGGQTTTQPPVDVLSMIRLQQQAAALAAALQAAGVQLPVAAQPAPAPVSLPMLQKTLPTLSASSLLNNPFLQSPLFTNPV</sequence>